<name>O05753_MYCLR</name>
<sequence length="102" mass="11618">MTRPSAQAFDAPARCCYRCHHWSRSRLKNKFDLFQGFLLSCSIALLGQRLEKRAPNSSYLATLDDLIVDLVMVSCAHRRTVTQLTRENLDQSGHGTPRHMEA</sequence>
<organism evidence="1">
    <name type="scientific">Mycobacterium leprae</name>
    <dbReference type="NCBI Taxonomy" id="1769"/>
    <lineage>
        <taxon>Bacteria</taxon>
        <taxon>Bacillati</taxon>
        <taxon>Actinomycetota</taxon>
        <taxon>Actinomycetes</taxon>
        <taxon>Mycobacteriales</taxon>
        <taxon>Mycobacteriaceae</taxon>
        <taxon>Mycobacterium</taxon>
    </lineage>
</organism>
<reference evidence="1" key="3">
    <citation type="submission" date="1997-05" db="EMBL/GenBank/DDBJ databases">
        <authorList>
            <person name="Parkhill J."/>
            <person name="Barrell B.G."/>
            <person name="Rajandream M.A."/>
        </authorList>
    </citation>
    <scope>NUCLEOTIDE SEQUENCE</scope>
</reference>
<keyword evidence="1" id="KW-0031">Aminopeptidase</keyword>
<dbReference type="GO" id="GO:0004177">
    <property type="term" value="F:aminopeptidase activity"/>
    <property type="evidence" value="ECO:0007669"/>
    <property type="project" value="UniProtKB-KW"/>
</dbReference>
<keyword evidence="1" id="KW-0378">Hydrolase</keyword>
<evidence type="ECO:0000313" key="1">
    <source>
        <dbReference type="EMBL" id="CAB08426.1"/>
    </source>
</evidence>
<dbReference type="EMBL" id="Z95151">
    <property type="protein sequence ID" value="CAB08426.1"/>
    <property type="molecule type" value="Genomic_DNA"/>
</dbReference>
<proteinExistence type="predicted"/>
<reference evidence="1" key="2">
    <citation type="submission" date="1997-05" db="EMBL/GenBank/DDBJ databases">
        <authorList>
            <person name="Badcock K."/>
            <person name="Churcher C.M."/>
        </authorList>
    </citation>
    <scope>NUCLEOTIDE SEQUENCE</scope>
</reference>
<reference evidence="1" key="1">
    <citation type="journal article" date="1993" name="Mol. Microbiol.">
        <title>Use of an ordered cosmid library to deduce the genomic organization of Mycobacterium leprae.</title>
        <authorList>
            <person name="Eiglmeier K."/>
            <person name="Honore N."/>
            <person name="Woods S.A."/>
            <person name="Caudron B."/>
            <person name="Cole S.T."/>
        </authorList>
    </citation>
    <scope>NUCLEOTIDE SEQUENCE</scope>
</reference>
<accession>O05753</accession>
<protein>
    <recommendedName>
        <fullName evidence="2">Transposase</fullName>
    </recommendedName>
</protein>
<evidence type="ECO:0008006" key="2">
    <source>
        <dbReference type="Google" id="ProtNLM"/>
    </source>
</evidence>
<dbReference type="AlphaFoldDB" id="O05753"/>
<gene>
    <name evidence="1" type="primary">MLCB5.22c</name>
</gene>
<keyword evidence="1" id="KW-0645">Protease</keyword>